<evidence type="ECO:0000259" key="3">
    <source>
        <dbReference type="PROSITE" id="PS50937"/>
    </source>
</evidence>
<evidence type="ECO:0000256" key="2">
    <source>
        <dbReference type="SAM" id="Coils"/>
    </source>
</evidence>
<accession>A0A645FD96</accession>
<dbReference type="GO" id="GO:0003677">
    <property type="term" value="F:DNA binding"/>
    <property type="evidence" value="ECO:0007669"/>
    <property type="project" value="UniProtKB-KW"/>
</dbReference>
<protein>
    <recommendedName>
        <fullName evidence="3">HTH merR-type domain-containing protein</fullName>
    </recommendedName>
</protein>
<dbReference type="InterPro" id="IPR009061">
    <property type="entry name" value="DNA-bd_dom_put_sf"/>
</dbReference>
<dbReference type="PANTHER" id="PTHR30204">
    <property type="entry name" value="REDOX-CYCLING DRUG-SENSING TRANSCRIPTIONAL ACTIVATOR SOXR"/>
    <property type="match status" value="1"/>
</dbReference>
<name>A0A645FD96_9ZZZZ</name>
<dbReference type="Gene3D" id="1.10.1660.10">
    <property type="match status" value="1"/>
</dbReference>
<dbReference type="PANTHER" id="PTHR30204:SF85">
    <property type="entry name" value="MULTIDRUG-EFFLUX TRANSPORTER 2 REGULATOR"/>
    <property type="match status" value="1"/>
</dbReference>
<organism evidence="4">
    <name type="scientific">bioreactor metagenome</name>
    <dbReference type="NCBI Taxonomy" id="1076179"/>
    <lineage>
        <taxon>unclassified sequences</taxon>
        <taxon>metagenomes</taxon>
        <taxon>ecological metagenomes</taxon>
    </lineage>
</organism>
<keyword evidence="1" id="KW-0238">DNA-binding</keyword>
<reference evidence="4" key="1">
    <citation type="submission" date="2019-08" db="EMBL/GenBank/DDBJ databases">
        <authorList>
            <person name="Kucharzyk K."/>
            <person name="Murdoch R.W."/>
            <person name="Higgins S."/>
            <person name="Loffler F."/>
        </authorList>
    </citation>
    <scope>NUCLEOTIDE SEQUENCE</scope>
</reference>
<dbReference type="SUPFAM" id="SSF46955">
    <property type="entry name" value="Putative DNA-binding domain"/>
    <property type="match status" value="1"/>
</dbReference>
<dbReference type="InterPro" id="IPR047057">
    <property type="entry name" value="MerR_fam"/>
</dbReference>
<dbReference type="CDD" id="cd01106">
    <property type="entry name" value="HTH_TipAL-Mta"/>
    <property type="match status" value="1"/>
</dbReference>
<dbReference type="SMART" id="SM00422">
    <property type="entry name" value="HTH_MERR"/>
    <property type="match status" value="1"/>
</dbReference>
<dbReference type="InterPro" id="IPR000551">
    <property type="entry name" value="MerR-type_HTH_dom"/>
</dbReference>
<feature type="coiled-coil region" evidence="2">
    <location>
        <begin position="81"/>
        <end position="118"/>
    </location>
</feature>
<keyword evidence="2" id="KW-0175">Coiled coil</keyword>
<dbReference type="EMBL" id="VSSQ01058661">
    <property type="protein sequence ID" value="MPN12331.1"/>
    <property type="molecule type" value="Genomic_DNA"/>
</dbReference>
<dbReference type="Pfam" id="PF13411">
    <property type="entry name" value="MerR_1"/>
    <property type="match status" value="1"/>
</dbReference>
<proteinExistence type="predicted"/>
<gene>
    <name evidence="4" type="ORF">SDC9_159647</name>
</gene>
<dbReference type="GO" id="GO:0003700">
    <property type="term" value="F:DNA-binding transcription factor activity"/>
    <property type="evidence" value="ECO:0007669"/>
    <property type="project" value="InterPro"/>
</dbReference>
<evidence type="ECO:0000256" key="1">
    <source>
        <dbReference type="ARBA" id="ARBA00023125"/>
    </source>
</evidence>
<feature type="domain" description="HTH merR-type" evidence="3">
    <location>
        <begin position="5"/>
        <end position="74"/>
    </location>
</feature>
<dbReference type="PROSITE" id="PS50937">
    <property type="entry name" value="HTH_MERR_2"/>
    <property type="match status" value="1"/>
</dbReference>
<evidence type="ECO:0000313" key="4">
    <source>
        <dbReference type="EMBL" id="MPN12331.1"/>
    </source>
</evidence>
<comment type="caution">
    <text evidence="4">The sequence shown here is derived from an EMBL/GenBank/DDBJ whole genome shotgun (WGS) entry which is preliminary data.</text>
</comment>
<dbReference type="AlphaFoldDB" id="A0A645FD96"/>
<sequence length="249" mass="28611">MIQDKLGTKQFADMCKVEKRTLHYYDEIDLLKPIEVNENGYRTYYAAQFETMSMIKALQSVGMSLGDIKRLMKANDLLHCKIVLNNQIALLKEKQEELKKAEEILSQTTEQLEHYLEIGCGKFFIEKIQDTYLITEEIQEEGPLYVNYLTNGYTLGVIINEEVSSRPQYIFRKANSINDSNAIKPVGTYACIYQSVPNGKVAEAINLFIELLSLKQIVTEGPLYIDSIANDFIRFPDEKCLFKLSMKCE</sequence>